<evidence type="ECO:0000256" key="1">
    <source>
        <dbReference type="SAM" id="MobiDB-lite"/>
    </source>
</evidence>
<evidence type="ECO:0000313" key="2">
    <source>
        <dbReference type="EMBL" id="GIY63647.1"/>
    </source>
</evidence>
<dbReference type="SUPFAM" id="SSF47986">
    <property type="entry name" value="DEATH domain"/>
    <property type="match status" value="1"/>
</dbReference>
<dbReference type="EMBL" id="BPLQ01012203">
    <property type="protein sequence ID" value="GIY63647.1"/>
    <property type="molecule type" value="Genomic_DNA"/>
</dbReference>
<name>A0AAV4V0D5_9ARAC</name>
<sequence length="224" mass="24932">MAGMTSVVRLLERHKKELSETVSAKLLQNLESVGLLSAEDKRLLDETDSPAKCAEGLISIISRKGYPGFQELCLSLETICPHLLTKFALDIAGSAELDNGSTNNLKLGLQLALKERDSVLRENAAAVQQRESALRQYSEMKHERDRAIANLESLSPKLSRGVEHNHSTENGDTEVNHPPPSKWNEKSCFSEDLMDPIEETVSEMPSNVPPFDPGFFFFFFLNNS</sequence>
<evidence type="ECO:0000313" key="3">
    <source>
        <dbReference type="Proteomes" id="UP001054837"/>
    </source>
</evidence>
<keyword evidence="3" id="KW-1185">Reference proteome</keyword>
<gene>
    <name evidence="2" type="primary">AVEN_213933_1</name>
    <name evidence="2" type="ORF">CDAR_480211</name>
</gene>
<dbReference type="CDD" id="cd01671">
    <property type="entry name" value="CARD"/>
    <property type="match status" value="1"/>
</dbReference>
<organism evidence="2 3">
    <name type="scientific">Caerostris darwini</name>
    <dbReference type="NCBI Taxonomy" id="1538125"/>
    <lineage>
        <taxon>Eukaryota</taxon>
        <taxon>Metazoa</taxon>
        <taxon>Ecdysozoa</taxon>
        <taxon>Arthropoda</taxon>
        <taxon>Chelicerata</taxon>
        <taxon>Arachnida</taxon>
        <taxon>Araneae</taxon>
        <taxon>Araneomorphae</taxon>
        <taxon>Entelegynae</taxon>
        <taxon>Araneoidea</taxon>
        <taxon>Araneidae</taxon>
        <taxon>Caerostris</taxon>
    </lineage>
</organism>
<dbReference type="InterPro" id="IPR011029">
    <property type="entry name" value="DEATH-like_dom_sf"/>
</dbReference>
<accession>A0AAV4V0D5</accession>
<comment type="caution">
    <text evidence="2">The sequence shown here is derived from an EMBL/GenBank/DDBJ whole genome shotgun (WGS) entry which is preliminary data.</text>
</comment>
<dbReference type="AlphaFoldDB" id="A0AAV4V0D5"/>
<dbReference type="Gene3D" id="1.10.533.10">
    <property type="entry name" value="Death Domain, Fas"/>
    <property type="match status" value="1"/>
</dbReference>
<protein>
    <submittedName>
        <fullName evidence="2">CARD domain-containing protein</fullName>
    </submittedName>
</protein>
<feature type="compositionally biased region" description="Basic and acidic residues" evidence="1">
    <location>
        <begin position="160"/>
        <end position="169"/>
    </location>
</feature>
<dbReference type="Proteomes" id="UP001054837">
    <property type="component" value="Unassembled WGS sequence"/>
</dbReference>
<feature type="region of interest" description="Disordered" evidence="1">
    <location>
        <begin position="158"/>
        <end position="187"/>
    </location>
</feature>
<reference evidence="2 3" key="1">
    <citation type="submission" date="2021-06" db="EMBL/GenBank/DDBJ databases">
        <title>Caerostris darwini draft genome.</title>
        <authorList>
            <person name="Kono N."/>
            <person name="Arakawa K."/>
        </authorList>
    </citation>
    <scope>NUCLEOTIDE SEQUENCE [LARGE SCALE GENOMIC DNA]</scope>
</reference>
<proteinExistence type="predicted"/>